<sequence>MFEFRIINTPDGNQIIDRNLRTPYNSLTPVQMVEYTEMDNRLALMDRMERKAKKKKKRNHHLRVY</sequence>
<reference evidence="1" key="1">
    <citation type="journal article" date="2021" name="Proc. Natl. Acad. Sci. U.S.A.">
        <title>A Catalog of Tens of Thousands of Viruses from Human Metagenomes Reveals Hidden Associations with Chronic Diseases.</title>
        <authorList>
            <person name="Tisza M.J."/>
            <person name="Buck C.B."/>
        </authorList>
    </citation>
    <scope>NUCLEOTIDE SEQUENCE</scope>
    <source>
        <strain evidence="1">CtBS918</strain>
    </source>
</reference>
<accession>A0A8S5RP34</accession>
<organism evidence="1">
    <name type="scientific">virus sp. ctBS918</name>
    <dbReference type="NCBI Taxonomy" id="2825807"/>
    <lineage>
        <taxon>Viruses</taxon>
    </lineage>
</organism>
<protein>
    <submittedName>
        <fullName evidence="1">Uncharacterized protein</fullName>
    </submittedName>
</protein>
<proteinExistence type="predicted"/>
<dbReference type="EMBL" id="BK059130">
    <property type="protein sequence ID" value="DAE32906.1"/>
    <property type="molecule type" value="Genomic_DNA"/>
</dbReference>
<name>A0A8S5RP34_9VIRU</name>
<evidence type="ECO:0000313" key="1">
    <source>
        <dbReference type="EMBL" id="DAE32906.1"/>
    </source>
</evidence>